<dbReference type="EMBL" id="KZ819694">
    <property type="protein sequence ID" value="PWN54162.1"/>
    <property type="molecule type" value="Genomic_DNA"/>
</dbReference>
<protein>
    <submittedName>
        <fullName evidence="1">Uncharacterized protein</fullName>
    </submittedName>
</protein>
<evidence type="ECO:0000313" key="2">
    <source>
        <dbReference type="Proteomes" id="UP000245626"/>
    </source>
</evidence>
<proteinExistence type="predicted"/>
<evidence type="ECO:0000313" key="1">
    <source>
        <dbReference type="EMBL" id="PWN54162.1"/>
    </source>
</evidence>
<accession>A0ACD0P818</accession>
<sequence length="746" mass="83609">MKGRFEQESYEGEDQVEMVRRISRQDGSSFSGPNHDQAGPGHVLEDEYEVDSPDEPNYGRALWEESESIPLTDERRGMTWKAESDSGSDQDGHDDVNNYERQTRSRRIQKIKDREGKRKPLKWNEVAWVSATLLLITVLCFTSQIFIIWPYFSTTASFTLRQLLTLLIPFNLGVFMIYYNYFLCVKTHPGSVPKGWEPDWTALEITVPVNSYDPVKREATVELKQYSFKPRYCRTCRSFKPPRSHHCKTCGRCVLRMDHHCPWLANCVGHANYGHFIRFLASVDYTCSFHLVMISMRVIDYWNDLGYWREPSTKEMLFLVLNYALCIPVLLLVGIFSIYHFYCLCINMTTIESWEKDKVATMVRRGKIRSVKYPYSLGIIRNAKAVLGPSPLLWCFPKKMHSDGLYFEVGGQMDPGAQYRWPPKDPAQSAQLPSGALNEQRSNRDQAPSFGTDGLHSLTDRSDRGGARAHGPFQLAASPFTYGSGGFNPLLRPSNSSTVRSKTSDRWNDDQGLRKRVTSALGGARGRNLVHEKRGEEEEDEGSNEIGCIPPRPPRSSHRDSAAEGAPLLLGEMKGTRSTDSDQETCSDSDQSGGSTSSLTSGSDDDLPLDILNLRRGGGGRGDGFDFGANVWHPDSVTSSSASSSNDDGPAAVNRRVKVRRGSEGLEVKPFIALGRGVEGATQRYHHNYHPHSSKDLDRDADQGEAVEDDASRSFRSTFPSSSPSSPLRSFDPPLLPSQVLASLRR</sequence>
<dbReference type="Proteomes" id="UP000245626">
    <property type="component" value="Unassembled WGS sequence"/>
</dbReference>
<keyword evidence="2" id="KW-1185">Reference proteome</keyword>
<organism evidence="1 2">
    <name type="scientific">Violaceomyces palustris</name>
    <dbReference type="NCBI Taxonomy" id="1673888"/>
    <lineage>
        <taxon>Eukaryota</taxon>
        <taxon>Fungi</taxon>
        <taxon>Dikarya</taxon>
        <taxon>Basidiomycota</taxon>
        <taxon>Ustilaginomycotina</taxon>
        <taxon>Ustilaginomycetes</taxon>
        <taxon>Violaceomycetales</taxon>
        <taxon>Violaceomycetaceae</taxon>
        <taxon>Violaceomyces</taxon>
    </lineage>
</organism>
<name>A0ACD0P818_9BASI</name>
<reference evidence="1 2" key="1">
    <citation type="journal article" date="2018" name="Mol. Biol. Evol.">
        <title>Broad Genomic Sampling Reveals a Smut Pathogenic Ancestry of the Fungal Clade Ustilaginomycotina.</title>
        <authorList>
            <person name="Kijpornyongpan T."/>
            <person name="Mondo S.J."/>
            <person name="Barry K."/>
            <person name="Sandor L."/>
            <person name="Lee J."/>
            <person name="Lipzen A."/>
            <person name="Pangilinan J."/>
            <person name="LaButti K."/>
            <person name="Hainaut M."/>
            <person name="Henrissat B."/>
            <person name="Grigoriev I.V."/>
            <person name="Spatafora J.W."/>
            <person name="Aime M.C."/>
        </authorList>
    </citation>
    <scope>NUCLEOTIDE SEQUENCE [LARGE SCALE GENOMIC DNA]</scope>
    <source>
        <strain evidence="1 2">SA 807</strain>
    </source>
</reference>
<gene>
    <name evidence="1" type="ORF">IE53DRAFT_383298</name>
</gene>